<comment type="subcellular location">
    <subcellularLocation>
        <location evidence="1">Nucleus</location>
    </subcellularLocation>
</comment>
<sequence length="867" mass="95342">MQNADSNAAFMKGPKRKRLAKCAYTDASGRPVPAPRLFKPEGQDPQPSSSTSDSRLYQQSQFASSSSSQLRFYPNPPLHSLPYQSGVDEEDSKLSRKRFRNERGDPMPADDLVIEGPISHIVSVDHPDIELDPALKRELTNLFFAHCHPARAIIHKPTFSTALSLNRVPSHLLLAVCALAAPLSKQPTIRTSPSRFAGRPFANEALSKMFDAQGRLIVQRDLAAAQALCILQLHEILTNERNTLWDSRFHDLALQIVEGLGVHSPEHPKLTPVPSPEYVEASIEHESTRRIFWLIHVLDLLASIFFKKPTTFADGELRLRLPVDETNFELGAYSTLPEYLYLPAVRTQYASEFGHLIRILSIYAKIECALDEGNDPATAANSDAALKEAQLKMEEWDRTLPEHLRFSEQSLEVQKSMFETSSNTGAWCWGCIHVYHASCALALNLARQRTMRGPKTEPSWALQKIELILKMLGDRAKNMGSALWSLIKYCKRDDAIVRKWAAEYEEEVGTKIFELVQDWRTQPSPPHQHQYPSHPHPHPQSSQHVQKYQQQPHVQQNPYTQQHLHRRISDARHPGSNSQVVLKTTNSNVSRPPHHQHSSDSSSYGNDVSSTQIIKRSSSHSPPLSYSLGRQSNAGGHMNRSSTVSTQYSSAGFSESLNNSSNTDRDVRGQSSANSSGLILLHSPVSGPNSNEPSVPKQGIPEKYHGREVNVNHARWSHSNGETVGSADVGKQSAYSGGTKSSGDPGGPPLPSSGTIAGGMVNSSAESGQRSFSSLGDGNQSLPSLKASGLLDSWGSSRTSEPHSQSSSGSSQKPHSITSPRRTPPGSSTLSGLITSSHASLHSDADLRPHTKLAMPVGLQWLANESR</sequence>
<feature type="compositionally biased region" description="Low complexity" evidence="6">
    <location>
        <begin position="527"/>
        <end position="562"/>
    </location>
</feature>
<reference evidence="8" key="1">
    <citation type="submission" date="2021-02" db="EMBL/GenBank/DDBJ databases">
        <title>Psilocybe cubensis genome.</title>
        <authorList>
            <person name="Mckernan K.J."/>
            <person name="Crawford S."/>
            <person name="Trippe A."/>
            <person name="Kane L.T."/>
            <person name="Mclaughlin S."/>
        </authorList>
    </citation>
    <scope>NUCLEOTIDE SEQUENCE [LARGE SCALE GENOMIC DNA]</scope>
    <source>
        <strain evidence="8">MGC-MH-2018</strain>
    </source>
</reference>
<dbReference type="GO" id="GO:0003677">
    <property type="term" value="F:DNA binding"/>
    <property type="evidence" value="ECO:0007669"/>
    <property type="project" value="InterPro"/>
</dbReference>
<keyword evidence="2" id="KW-0479">Metal-binding</keyword>
<feature type="region of interest" description="Disordered" evidence="6">
    <location>
        <begin position="521"/>
        <end position="566"/>
    </location>
</feature>
<protein>
    <recommendedName>
        <fullName evidence="7">Xylanolytic transcriptional activator regulatory domain-containing protein</fullName>
    </recommendedName>
</protein>
<feature type="compositionally biased region" description="Low complexity" evidence="6">
    <location>
        <begin position="826"/>
        <end position="837"/>
    </location>
</feature>
<evidence type="ECO:0000313" key="8">
    <source>
        <dbReference type="EMBL" id="KAG5166575.1"/>
    </source>
</evidence>
<keyword evidence="3" id="KW-0805">Transcription regulation</keyword>
<feature type="region of interest" description="Disordered" evidence="6">
    <location>
        <begin position="716"/>
        <end position="847"/>
    </location>
</feature>
<feature type="compositionally biased region" description="Low complexity" evidence="6">
    <location>
        <begin position="43"/>
        <end position="69"/>
    </location>
</feature>
<dbReference type="CDD" id="cd12148">
    <property type="entry name" value="fungal_TF_MHR"/>
    <property type="match status" value="1"/>
</dbReference>
<evidence type="ECO:0000256" key="1">
    <source>
        <dbReference type="ARBA" id="ARBA00004123"/>
    </source>
</evidence>
<feature type="domain" description="Xylanolytic transcriptional activator regulatory" evidence="7">
    <location>
        <begin position="141"/>
        <end position="329"/>
    </location>
</feature>
<dbReference type="AlphaFoldDB" id="A0A8H7XVU4"/>
<dbReference type="GO" id="GO:0000981">
    <property type="term" value="F:DNA-binding transcription factor activity, RNA polymerase II-specific"/>
    <property type="evidence" value="ECO:0007669"/>
    <property type="project" value="InterPro"/>
</dbReference>
<feature type="compositionally biased region" description="Low complexity" evidence="6">
    <location>
        <begin position="619"/>
        <end position="628"/>
    </location>
</feature>
<feature type="compositionally biased region" description="Low complexity" evidence="6">
    <location>
        <begin position="802"/>
        <end position="816"/>
    </location>
</feature>
<dbReference type="GO" id="GO:0006351">
    <property type="term" value="P:DNA-templated transcription"/>
    <property type="evidence" value="ECO:0007669"/>
    <property type="project" value="InterPro"/>
</dbReference>
<dbReference type="InterPro" id="IPR007219">
    <property type="entry name" value="XnlR_reg_dom"/>
</dbReference>
<organism evidence="8">
    <name type="scientific">Psilocybe cubensis</name>
    <name type="common">Psychedelic mushroom</name>
    <name type="synonym">Stropharia cubensis</name>
    <dbReference type="NCBI Taxonomy" id="181762"/>
    <lineage>
        <taxon>Eukaryota</taxon>
        <taxon>Fungi</taxon>
        <taxon>Dikarya</taxon>
        <taxon>Basidiomycota</taxon>
        <taxon>Agaricomycotina</taxon>
        <taxon>Agaricomycetes</taxon>
        <taxon>Agaricomycetidae</taxon>
        <taxon>Agaricales</taxon>
        <taxon>Agaricineae</taxon>
        <taxon>Strophariaceae</taxon>
        <taxon>Psilocybe</taxon>
    </lineage>
</organism>
<feature type="compositionally biased region" description="Polar residues" evidence="6">
    <location>
        <begin position="629"/>
        <end position="662"/>
    </location>
</feature>
<evidence type="ECO:0000256" key="6">
    <source>
        <dbReference type="SAM" id="MobiDB-lite"/>
    </source>
</evidence>
<gene>
    <name evidence="8" type="ORF">JR316_008665</name>
</gene>
<feature type="compositionally biased region" description="Polar residues" evidence="6">
    <location>
        <begin position="761"/>
        <end position="783"/>
    </location>
</feature>
<evidence type="ECO:0000256" key="3">
    <source>
        <dbReference type="ARBA" id="ARBA00023015"/>
    </source>
</evidence>
<accession>A0A8H7XVU4</accession>
<dbReference type="Pfam" id="PF04082">
    <property type="entry name" value="Fungal_trans"/>
    <property type="match status" value="1"/>
</dbReference>
<evidence type="ECO:0000259" key="7">
    <source>
        <dbReference type="Pfam" id="PF04082"/>
    </source>
</evidence>
<evidence type="ECO:0000256" key="4">
    <source>
        <dbReference type="ARBA" id="ARBA00023163"/>
    </source>
</evidence>
<dbReference type="GO" id="GO:0008270">
    <property type="term" value="F:zinc ion binding"/>
    <property type="evidence" value="ECO:0007669"/>
    <property type="project" value="InterPro"/>
</dbReference>
<dbReference type="PANTHER" id="PTHR47338">
    <property type="entry name" value="ZN(II)2CYS6 TRANSCRIPTION FACTOR (EUROFUNG)-RELATED"/>
    <property type="match status" value="1"/>
</dbReference>
<dbReference type="EMBL" id="JAFIQS010000008">
    <property type="protein sequence ID" value="KAG5166575.1"/>
    <property type="molecule type" value="Genomic_DNA"/>
</dbReference>
<feature type="region of interest" description="Disordered" evidence="6">
    <location>
        <begin position="586"/>
        <end position="701"/>
    </location>
</feature>
<comment type="caution">
    <text evidence="8">The sequence shown here is derived from an EMBL/GenBank/DDBJ whole genome shotgun (WGS) entry which is preliminary data.</text>
</comment>
<feature type="compositionally biased region" description="Low complexity" evidence="6">
    <location>
        <begin position="599"/>
        <end position="610"/>
    </location>
</feature>
<name>A0A8H7XVU4_PSICU</name>
<evidence type="ECO:0000256" key="5">
    <source>
        <dbReference type="ARBA" id="ARBA00023242"/>
    </source>
</evidence>
<dbReference type="PANTHER" id="PTHR47338:SF5">
    <property type="entry name" value="ZN(II)2CYS6 TRANSCRIPTION FACTOR (EUROFUNG)"/>
    <property type="match status" value="1"/>
</dbReference>
<dbReference type="InterPro" id="IPR050815">
    <property type="entry name" value="TF_fung"/>
</dbReference>
<keyword evidence="4" id="KW-0804">Transcription</keyword>
<feature type="region of interest" description="Disordered" evidence="6">
    <location>
        <begin position="1"/>
        <end position="111"/>
    </location>
</feature>
<evidence type="ECO:0000256" key="2">
    <source>
        <dbReference type="ARBA" id="ARBA00022723"/>
    </source>
</evidence>
<keyword evidence="5" id="KW-0539">Nucleus</keyword>
<proteinExistence type="predicted"/>
<dbReference type="GO" id="GO:0005634">
    <property type="term" value="C:nucleus"/>
    <property type="evidence" value="ECO:0007669"/>
    <property type="project" value="UniProtKB-SubCell"/>
</dbReference>